<reference evidence="2 3" key="1">
    <citation type="submission" date="2016-10" db="EMBL/GenBank/DDBJ databases">
        <authorList>
            <person name="de Groot N.N."/>
        </authorList>
    </citation>
    <scope>NUCLEOTIDE SEQUENCE [LARGE SCALE GENOMIC DNA]</scope>
    <source>
        <strain evidence="2 3">AB35.6</strain>
    </source>
</reference>
<name>A0A1H4J9T5_9BACT</name>
<proteinExistence type="predicted"/>
<dbReference type="AlphaFoldDB" id="A0A1H4J9T5"/>
<dbReference type="OrthoDB" id="5382936at2"/>
<dbReference type="EMBL" id="FNSD01000001">
    <property type="protein sequence ID" value="SEB42746.1"/>
    <property type="molecule type" value="Genomic_DNA"/>
</dbReference>
<organism evidence="2 3">
    <name type="scientific">Terriglobus roseus</name>
    <dbReference type="NCBI Taxonomy" id="392734"/>
    <lineage>
        <taxon>Bacteria</taxon>
        <taxon>Pseudomonadati</taxon>
        <taxon>Acidobacteriota</taxon>
        <taxon>Terriglobia</taxon>
        <taxon>Terriglobales</taxon>
        <taxon>Acidobacteriaceae</taxon>
        <taxon>Terriglobus</taxon>
    </lineage>
</organism>
<feature type="transmembrane region" description="Helical" evidence="1">
    <location>
        <begin position="32"/>
        <end position="51"/>
    </location>
</feature>
<evidence type="ECO:0000313" key="3">
    <source>
        <dbReference type="Proteomes" id="UP000182409"/>
    </source>
</evidence>
<keyword evidence="1" id="KW-0472">Membrane</keyword>
<sequence length="91" mass="9732">MALDFSGDKRVHAGDATEGQTTAYIESYTSQVPSGIFLTAAIGSITASLVFKAIKKDHAALFVGQWVAPFLILGLYNKMVKQHGSDAETRA</sequence>
<keyword evidence="1" id="KW-1133">Transmembrane helix</keyword>
<gene>
    <name evidence="2" type="ORF">SAMN05443244_0452</name>
</gene>
<evidence type="ECO:0000313" key="2">
    <source>
        <dbReference type="EMBL" id="SEB42746.1"/>
    </source>
</evidence>
<keyword evidence="1" id="KW-0812">Transmembrane</keyword>
<accession>A0A1H4J9T5</accession>
<protein>
    <submittedName>
        <fullName evidence="2">Uncharacterized protein</fullName>
    </submittedName>
</protein>
<evidence type="ECO:0000256" key="1">
    <source>
        <dbReference type="SAM" id="Phobius"/>
    </source>
</evidence>
<dbReference type="RefSeq" id="WP_074652157.1">
    <property type="nucleotide sequence ID" value="NZ_FNSD01000001.1"/>
</dbReference>
<feature type="transmembrane region" description="Helical" evidence="1">
    <location>
        <begin position="58"/>
        <end position="76"/>
    </location>
</feature>
<dbReference type="Proteomes" id="UP000182409">
    <property type="component" value="Unassembled WGS sequence"/>
</dbReference>